<reference evidence="2" key="1">
    <citation type="submission" date="2021-01" db="EMBL/GenBank/DDBJ databases">
        <title>Caligus Genome Assembly.</title>
        <authorList>
            <person name="Gallardo-Escarate C."/>
        </authorList>
    </citation>
    <scope>NUCLEOTIDE SEQUENCE [LARGE SCALE GENOMIC DNA]</scope>
</reference>
<dbReference type="OrthoDB" id="10255582at2759"/>
<evidence type="ECO:0000313" key="2">
    <source>
        <dbReference type="Proteomes" id="UP000595437"/>
    </source>
</evidence>
<sequence length="63" mass="7362">MPEVSIAKCESCNRVFHTDDFELQSLQKGHCPFCRSMDYYNALRIGRDDENGDEETQFLVENE</sequence>
<keyword evidence="2" id="KW-1185">Reference proteome</keyword>
<proteinExistence type="predicted"/>
<name>A0A7T8JVS5_CALRO</name>
<protein>
    <submittedName>
        <fullName evidence="1">Uncharacterized protein</fullName>
    </submittedName>
</protein>
<dbReference type="Proteomes" id="UP000595437">
    <property type="component" value="Chromosome 18"/>
</dbReference>
<organism evidence="1 2">
    <name type="scientific">Caligus rogercresseyi</name>
    <name type="common">Sea louse</name>
    <dbReference type="NCBI Taxonomy" id="217165"/>
    <lineage>
        <taxon>Eukaryota</taxon>
        <taxon>Metazoa</taxon>
        <taxon>Ecdysozoa</taxon>
        <taxon>Arthropoda</taxon>
        <taxon>Crustacea</taxon>
        <taxon>Multicrustacea</taxon>
        <taxon>Hexanauplia</taxon>
        <taxon>Copepoda</taxon>
        <taxon>Siphonostomatoida</taxon>
        <taxon>Caligidae</taxon>
        <taxon>Caligus</taxon>
    </lineage>
</organism>
<dbReference type="Pfam" id="PF25143">
    <property type="entry name" value="Zn_ribbon_IFT122_C"/>
    <property type="match status" value="1"/>
</dbReference>
<accession>A0A7T8JVS5</accession>
<evidence type="ECO:0000313" key="1">
    <source>
        <dbReference type="EMBL" id="QQP35695.1"/>
    </source>
</evidence>
<dbReference type="EMBL" id="CP045907">
    <property type="protein sequence ID" value="QQP35695.1"/>
    <property type="molecule type" value="Genomic_DNA"/>
</dbReference>
<dbReference type="AlphaFoldDB" id="A0A7T8JVS5"/>
<gene>
    <name evidence="1" type="ORF">FKW44_023985</name>
</gene>